<name>A0AAE0Y7L8_9GAST</name>
<dbReference type="Proteomes" id="UP001283361">
    <property type="component" value="Unassembled WGS sequence"/>
</dbReference>
<evidence type="ECO:0000313" key="2">
    <source>
        <dbReference type="EMBL" id="KAK3735855.1"/>
    </source>
</evidence>
<feature type="compositionally biased region" description="Basic and acidic residues" evidence="1">
    <location>
        <begin position="10"/>
        <end position="22"/>
    </location>
</feature>
<keyword evidence="3" id="KW-1185">Reference proteome</keyword>
<gene>
    <name evidence="2" type="ORF">RRG08_041047</name>
</gene>
<comment type="caution">
    <text evidence="2">The sequence shown here is derived from an EMBL/GenBank/DDBJ whole genome shotgun (WGS) entry which is preliminary data.</text>
</comment>
<accession>A0AAE0Y7L8</accession>
<protein>
    <submittedName>
        <fullName evidence="2">Uncharacterized protein</fullName>
    </submittedName>
</protein>
<proteinExistence type="predicted"/>
<dbReference type="AlphaFoldDB" id="A0AAE0Y7L8"/>
<evidence type="ECO:0000313" key="3">
    <source>
        <dbReference type="Proteomes" id="UP001283361"/>
    </source>
</evidence>
<reference evidence="2" key="1">
    <citation type="journal article" date="2023" name="G3 (Bethesda)">
        <title>A reference genome for the long-term kleptoplast-retaining sea slug Elysia crispata morphotype clarki.</title>
        <authorList>
            <person name="Eastman K.E."/>
            <person name="Pendleton A.L."/>
            <person name="Shaikh M.A."/>
            <person name="Suttiyut T."/>
            <person name="Ogas R."/>
            <person name="Tomko P."/>
            <person name="Gavelis G."/>
            <person name="Widhalm J.R."/>
            <person name="Wisecaver J.H."/>
        </authorList>
    </citation>
    <scope>NUCLEOTIDE SEQUENCE</scope>
    <source>
        <strain evidence="2">ECLA1</strain>
    </source>
</reference>
<sequence length="130" mass="14882">MSTNLDAEMENEKDSGMKARENLSGEKYLAVSEGKHKPKSMTEISFRRVRLQGIPDLVFPGVSWMLLPDNYVITRSRDRNWDFLFLISLPPHIRLVPSGLNSTLSLENRFPKEQSDEVISDEPYPASRSK</sequence>
<feature type="region of interest" description="Disordered" evidence="1">
    <location>
        <begin position="1"/>
        <end position="22"/>
    </location>
</feature>
<dbReference type="EMBL" id="JAWDGP010006763">
    <property type="protein sequence ID" value="KAK3735855.1"/>
    <property type="molecule type" value="Genomic_DNA"/>
</dbReference>
<organism evidence="2 3">
    <name type="scientific">Elysia crispata</name>
    <name type="common">lettuce slug</name>
    <dbReference type="NCBI Taxonomy" id="231223"/>
    <lineage>
        <taxon>Eukaryota</taxon>
        <taxon>Metazoa</taxon>
        <taxon>Spiralia</taxon>
        <taxon>Lophotrochozoa</taxon>
        <taxon>Mollusca</taxon>
        <taxon>Gastropoda</taxon>
        <taxon>Heterobranchia</taxon>
        <taxon>Euthyneura</taxon>
        <taxon>Panpulmonata</taxon>
        <taxon>Sacoglossa</taxon>
        <taxon>Placobranchoidea</taxon>
        <taxon>Plakobranchidae</taxon>
        <taxon>Elysia</taxon>
    </lineage>
</organism>
<evidence type="ECO:0000256" key="1">
    <source>
        <dbReference type="SAM" id="MobiDB-lite"/>
    </source>
</evidence>
<feature type="region of interest" description="Disordered" evidence="1">
    <location>
        <begin position="110"/>
        <end position="130"/>
    </location>
</feature>